<sequence>MTAALAAVVAGRGHAPVPSPVRLDELRDDEVLVRIAASGICHTDLTAIDGAVPFGFPAVFGHEGAGVVEATGSAAAGVEPGDRVVLTFDSCGVCARCASGHPAYCEQFGRRNSAGARPDGSATLRGEGGEVISGSWMAQSSWATFAIARASNVVPIDDDVPFAIAAPLGCGVLTGAGTVLGTLRPGPGDRLVVLGAGAVGLSGMLAAHVSGCGDVVVVEPDAGRRTLALELGATAAVEPEELAALLRATRPADRVLDTVGTPAAVEAALAALASPGACATVALRSGANPVTVSQSRLLWGRSISGVIEGDARPAALVPMLARLWRAGLFPVDRFIRTFAFGDVDEAVAAARSGSAVKPVLVMDPADAVPPAPAPTTVPARLRALAAPGVRADVDELLAIWDVLPTVGPAELRGFWRGRAFDTGHGMLRTLERAAWVGKHFVSDETVRPIVCDDGAGGLVADLRLSRGGGASLVRMEHRGRVTATMLYDRMPVHDHFVRVDADTLLGVMAGEGTLDAGRPFLFLLERAEDPGEIPSRG</sequence>
<dbReference type="InterPro" id="IPR013154">
    <property type="entry name" value="ADH-like_N"/>
</dbReference>
<dbReference type="SUPFAM" id="SSF50129">
    <property type="entry name" value="GroES-like"/>
    <property type="match status" value="1"/>
</dbReference>
<dbReference type="AlphaFoldDB" id="A0A975FKT2"/>
<dbReference type="Gene3D" id="3.90.180.10">
    <property type="entry name" value="Medium-chain alcohol dehydrogenases, catalytic domain"/>
    <property type="match status" value="1"/>
</dbReference>
<proteinExistence type="inferred from homology"/>
<dbReference type="Pfam" id="PF14231">
    <property type="entry name" value="GXWXG"/>
    <property type="match status" value="1"/>
</dbReference>
<protein>
    <submittedName>
        <fullName evidence="8">Alcohol dehydrogenase catalytic domain-containing protein</fullName>
    </submittedName>
</protein>
<feature type="domain" description="Enoyl reductase (ER)" evidence="7">
    <location>
        <begin position="11"/>
        <end position="360"/>
    </location>
</feature>
<dbReference type="SMART" id="SM00829">
    <property type="entry name" value="PKS_ER"/>
    <property type="match status" value="1"/>
</dbReference>
<evidence type="ECO:0000256" key="2">
    <source>
        <dbReference type="ARBA" id="ARBA00008072"/>
    </source>
</evidence>
<dbReference type="Pfam" id="PF08240">
    <property type="entry name" value="ADH_N"/>
    <property type="match status" value="1"/>
</dbReference>
<evidence type="ECO:0000256" key="6">
    <source>
        <dbReference type="RuleBase" id="RU361277"/>
    </source>
</evidence>
<evidence type="ECO:0000256" key="5">
    <source>
        <dbReference type="ARBA" id="ARBA00023002"/>
    </source>
</evidence>
<organism evidence="8 9">
    <name type="scientific">Agromyces archimandritae</name>
    <dbReference type="NCBI Taxonomy" id="2781962"/>
    <lineage>
        <taxon>Bacteria</taxon>
        <taxon>Bacillati</taxon>
        <taxon>Actinomycetota</taxon>
        <taxon>Actinomycetes</taxon>
        <taxon>Micrococcales</taxon>
        <taxon>Microbacteriaceae</taxon>
        <taxon>Agromyces</taxon>
    </lineage>
</organism>
<dbReference type="InterPro" id="IPR002328">
    <property type="entry name" value="ADH_Zn_CS"/>
</dbReference>
<dbReference type="KEGG" id="aarc:G127AT_10720"/>
<dbReference type="EMBL" id="CP071696">
    <property type="protein sequence ID" value="QTX03794.1"/>
    <property type="molecule type" value="Genomic_DNA"/>
</dbReference>
<keyword evidence="3 6" id="KW-0479">Metal-binding</keyword>
<dbReference type="Proteomes" id="UP000671914">
    <property type="component" value="Chromosome"/>
</dbReference>
<name>A0A975FKT2_9MICO</name>
<dbReference type="SUPFAM" id="SSF51735">
    <property type="entry name" value="NAD(P)-binding Rossmann-fold domains"/>
    <property type="match status" value="1"/>
</dbReference>
<dbReference type="RefSeq" id="WP_210896743.1">
    <property type="nucleotide sequence ID" value="NZ_CP071696.1"/>
</dbReference>
<dbReference type="PROSITE" id="PS00059">
    <property type="entry name" value="ADH_ZINC"/>
    <property type="match status" value="1"/>
</dbReference>
<accession>A0A975FKT2</accession>
<evidence type="ECO:0000313" key="9">
    <source>
        <dbReference type="Proteomes" id="UP000671914"/>
    </source>
</evidence>
<comment type="cofactor">
    <cofactor evidence="1 6">
        <name>Zn(2+)</name>
        <dbReference type="ChEBI" id="CHEBI:29105"/>
    </cofactor>
</comment>
<evidence type="ECO:0000313" key="8">
    <source>
        <dbReference type="EMBL" id="QTX03794.1"/>
    </source>
</evidence>
<evidence type="ECO:0000259" key="7">
    <source>
        <dbReference type="SMART" id="SM00829"/>
    </source>
</evidence>
<keyword evidence="4 6" id="KW-0862">Zinc</keyword>
<dbReference type="PANTHER" id="PTHR43350">
    <property type="entry name" value="NAD-DEPENDENT ALCOHOL DEHYDROGENASE"/>
    <property type="match status" value="1"/>
</dbReference>
<dbReference type="PANTHER" id="PTHR43350:SF21">
    <property type="entry name" value="S-NITROSOMYCOTHIOL REDUCTASE MSCR"/>
    <property type="match status" value="1"/>
</dbReference>
<gene>
    <name evidence="8" type="ORF">G127AT_10720</name>
</gene>
<evidence type="ECO:0000256" key="1">
    <source>
        <dbReference type="ARBA" id="ARBA00001947"/>
    </source>
</evidence>
<dbReference type="InterPro" id="IPR025568">
    <property type="entry name" value="DUF4334"/>
</dbReference>
<dbReference type="Gene3D" id="2.40.128.580">
    <property type="entry name" value="GXWXG domain"/>
    <property type="match status" value="1"/>
</dbReference>
<dbReference type="GO" id="GO:0008270">
    <property type="term" value="F:zinc ion binding"/>
    <property type="evidence" value="ECO:0007669"/>
    <property type="project" value="InterPro"/>
</dbReference>
<reference evidence="8" key="1">
    <citation type="submission" date="2021-03" db="EMBL/GenBank/DDBJ databases">
        <title>Agromyces archimandritus sp. nov., isolated from the cockroach Archimandrita tessellata.</title>
        <authorList>
            <person name="Guzman J."/>
            <person name="Ortuzar M."/>
            <person name="Poehlein A."/>
            <person name="Daniel R."/>
            <person name="Trujillo M."/>
            <person name="Vilcinskas A."/>
        </authorList>
    </citation>
    <scope>NUCLEOTIDE SEQUENCE</scope>
    <source>
        <strain evidence="8">G127AT</strain>
    </source>
</reference>
<dbReference type="Gene3D" id="3.40.50.720">
    <property type="entry name" value="NAD(P)-binding Rossmann-like Domain"/>
    <property type="match status" value="1"/>
</dbReference>
<dbReference type="CDD" id="cd08278">
    <property type="entry name" value="benzyl_alcohol_DH"/>
    <property type="match status" value="1"/>
</dbReference>
<dbReference type="GO" id="GO:0016491">
    <property type="term" value="F:oxidoreductase activity"/>
    <property type="evidence" value="ECO:0007669"/>
    <property type="project" value="UniProtKB-KW"/>
</dbReference>
<dbReference type="InterPro" id="IPR025951">
    <property type="entry name" value="GXWXG_dom"/>
</dbReference>
<comment type="similarity">
    <text evidence="2 6">Belongs to the zinc-containing alcohol dehydrogenase family.</text>
</comment>
<evidence type="ECO:0000256" key="3">
    <source>
        <dbReference type="ARBA" id="ARBA00022723"/>
    </source>
</evidence>
<dbReference type="InterPro" id="IPR013149">
    <property type="entry name" value="ADH-like_C"/>
</dbReference>
<dbReference type="Pfam" id="PF14232">
    <property type="entry name" value="DUF4334"/>
    <property type="match status" value="1"/>
</dbReference>
<dbReference type="InterPro" id="IPR020843">
    <property type="entry name" value="ER"/>
</dbReference>
<evidence type="ECO:0000256" key="4">
    <source>
        <dbReference type="ARBA" id="ARBA00022833"/>
    </source>
</evidence>
<dbReference type="InterPro" id="IPR011032">
    <property type="entry name" value="GroES-like_sf"/>
</dbReference>
<keyword evidence="5" id="KW-0560">Oxidoreductase</keyword>
<keyword evidence="9" id="KW-1185">Reference proteome</keyword>
<dbReference type="InterPro" id="IPR036291">
    <property type="entry name" value="NAD(P)-bd_dom_sf"/>
</dbReference>
<dbReference type="Pfam" id="PF00107">
    <property type="entry name" value="ADH_zinc_N"/>
    <property type="match status" value="1"/>
</dbReference>